<dbReference type="GO" id="GO:0005524">
    <property type="term" value="F:ATP binding"/>
    <property type="evidence" value="ECO:0007669"/>
    <property type="project" value="InterPro"/>
</dbReference>
<evidence type="ECO:0000259" key="1">
    <source>
        <dbReference type="Pfam" id="PF01695"/>
    </source>
</evidence>
<dbReference type="RefSeq" id="WP_091261288.1">
    <property type="nucleotide sequence ID" value="NZ_FNDE01000045.1"/>
</dbReference>
<reference evidence="2 3" key="1">
    <citation type="submission" date="2016-10" db="EMBL/GenBank/DDBJ databases">
        <authorList>
            <person name="de Groot N.N."/>
        </authorList>
    </citation>
    <scope>NUCLEOTIDE SEQUENCE [LARGE SCALE GENOMIC DNA]</scope>
    <source>
        <strain evidence="2 3">L 420-91</strain>
    </source>
</reference>
<dbReference type="InterPro" id="IPR002611">
    <property type="entry name" value="IstB_ATP-bd"/>
</dbReference>
<dbReference type="SUPFAM" id="SSF52540">
    <property type="entry name" value="P-loop containing nucleoside triphosphate hydrolases"/>
    <property type="match status" value="1"/>
</dbReference>
<dbReference type="OrthoDB" id="61127at2"/>
<sequence>YLYRKKWGGTYFKCELYGDSNGPGTDFRKKWPRPIGRPDYFGPIKLEQYARERDNCQNCPGLERCPNQIPGYFPVLDEKLPALTNVPCSEKQAEMKRSELSARIKSQYIKPHILNSTFKQLIEEGDPERKPALLAAMKFCENFEAGKTYRGLYLYGPMGRGKSCLAGAMANRLAQRGVDVLMVYVPDFIREIKDAIKTNEVEEKVAAMREATVLILDDIGAEQLGTWTRDEILGPILQERMEARPTVYTSNLTLQQLESHLANVAKEKDKAIGALNAERIMERIEPFVDVVQVLGRNWRREGK</sequence>
<dbReference type="CDD" id="cd00009">
    <property type="entry name" value="AAA"/>
    <property type="match status" value="1"/>
</dbReference>
<dbReference type="GO" id="GO:0006260">
    <property type="term" value="P:DNA replication"/>
    <property type="evidence" value="ECO:0007669"/>
    <property type="project" value="TreeGrafter"/>
</dbReference>
<dbReference type="EMBL" id="FNDE01000045">
    <property type="protein sequence ID" value="SDH70816.1"/>
    <property type="molecule type" value="Genomic_DNA"/>
</dbReference>
<feature type="domain" description="IstB-like ATP-binding" evidence="1">
    <location>
        <begin position="122"/>
        <end position="263"/>
    </location>
</feature>
<organism evidence="2 3">
    <name type="scientific">Aneurinibacillus thermoaerophilus</name>
    <dbReference type="NCBI Taxonomy" id="143495"/>
    <lineage>
        <taxon>Bacteria</taxon>
        <taxon>Bacillati</taxon>
        <taxon>Bacillota</taxon>
        <taxon>Bacilli</taxon>
        <taxon>Bacillales</taxon>
        <taxon>Paenibacillaceae</taxon>
        <taxon>Aneurinibacillus group</taxon>
        <taxon>Aneurinibacillus</taxon>
    </lineage>
</organism>
<accession>A0A1G8ELS7</accession>
<dbReference type="PANTHER" id="PTHR30050:SF8">
    <property type="entry name" value="PRIMOSOMAL PROTEIN DNAI"/>
    <property type="match status" value="1"/>
</dbReference>
<gene>
    <name evidence="2" type="ORF">SAMN04489735_104537</name>
</gene>
<dbReference type="InterPro" id="IPR027417">
    <property type="entry name" value="P-loop_NTPase"/>
</dbReference>
<feature type="non-terminal residue" evidence="2">
    <location>
        <position position="1"/>
    </location>
</feature>
<dbReference type="NCBIfam" id="NF006505">
    <property type="entry name" value="PRK08939.1"/>
    <property type="match status" value="1"/>
</dbReference>
<protein>
    <submittedName>
        <fullName evidence="2">Primosomal protein DnaI</fullName>
    </submittedName>
</protein>
<name>A0A1G8ELS7_ANETH</name>
<dbReference type="Proteomes" id="UP000198956">
    <property type="component" value="Unassembled WGS sequence"/>
</dbReference>
<evidence type="ECO:0000313" key="2">
    <source>
        <dbReference type="EMBL" id="SDH70816.1"/>
    </source>
</evidence>
<dbReference type="Pfam" id="PF01695">
    <property type="entry name" value="IstB_IS21"/>
    <property type="match status" value="1"/>
</dbReference>
<proteinExistence type="predicted"/>
<evidence type="ECO:0000313" key="3">
    <source>
        <dbReference type="Proteomes" id="UP000198956"/>
    </source>
</evidence>
<dbReference type="PANTHER" id="PTHR30050">
    <property type="entry name" value="CHROMOSOMAL REPLICATION INITIATOR PROTEIN DNAA"/>
    <property type="match status" value="1"/>
</dbReference>
<dbReference type="AlphaFoldDB" id="A0A1G8ELS7"/>
<dbReference type="Gene3D" id="3.40.50.300">
    <property type="entry name" value="P-loop containing nucleotide triphosphate hydrolases"/>
    <property type="match status" value="1"/>
</dbReference>